<evidence type="ECO:0000256" key="1">
    <source>
        <dbReference type="ARBA" id="ARBA00004255"/>
    </source>
</evidence>
<evidence type="ECO:0000256" key="3">
    <source>
        <dbReference type="ARBA" id="ARBA00011775"/>
    </source>
</evidence>
<dbReference type="GO" id="GO:0030126">
    <property type="term" value="C:COPI vesicle coat"/>
    <property type="evidence" value="ECO:0007669"/>
    <property type="project" value="UniProtKB-UniRule"/>
</dbReference>
<dbReference type="InterPro" id="IPR022775">
    <property type="entry name" value="AP_mu_sigma_su"/>
</dbReference>
<evidence type="ECO:0000256" key="10">
    <source>
        <dbReference type="ARBA" id="ARBA00023329"/>
    </source>
</evidence>
<sequence length="194" mass="21427">MSTQAPLVPSITSLILLSSDGSRLSSKYYSSFLLHANGPNSPETLQLRTNFEKQLHKKSRGKNGEIEILTVDQTTACYVTTSDLKIFLTSPSTESELVLSYVLDGFYSALQQILHNQVDKRTILDNLELLMLLIDELSDSGRILETNPQMLAERVLMKQPGEGGDTPIGELTIGQAFNQIAGQAREQIIANMQN</sequence>
<gene>
    <name evidence="14" type="ORF">TrLO_g11860</name>
</gene>
<keyword evidence="5 12" id="KW-0963">Cytoplasm</keyword>
<comment type="subunit">
    <text evidence="3 12">Oligomeric complex that consists of at least the alpha, beta, beta', gamma, delta, epsilon and zeta subunits.</text>
</comment>
<comment type="function">
    <text evidence="11">The coatomer is a cytosolic protein complex that binds to dilysine motifs and reversibly associates with Golgi non-clathrin-coated vesicles, which further mediate biosynthetic protein transport from the ER, via the Golgi up to the trans Golgi network. Coatomer complex is required for budding from Golgi membranes, and is essential for the retrograde Golgi-to-ER transport of dilysine-tagged proteins. The zeta subunit may be involved in regulating the coat assembly and, hence, the rate of biosynthetic protein transport due to its association-dissociation properties with the coatomer complex.</text>
</comment>
<name>A0A9W7FP76_9STRA</name>
<reference evidence="15" key="1">
    <citation type="journal article" date="2023" name="Commun. Biol.">
        <title>Genome analysis of Parmales, the sister group of diatoms, reveals the evolutionary specialization of diatoms from phago-mixotrophs to photoautotrophs.</title>
        <authorList>
            <person name="Ban H."/>
            <person name="Sato S."/>
            <person name="Yoshikawa S."/>
            <person name="Yamada K."/>
            <person name="Nakamura Y."/>
            <person name="Ichinomiya M."/>
            <person name="Sato N."/>
            <person name="Blanc-Mathieu R."/>
            <person name="Endo H."/>
            <person name="Kuwata A."/>
            <person name="Ogata H."/>
        </authorList>
    </citation>
    <scope>NUCLEOTIDE SEQUENCE [LARGE SCALE GENOMIC DNA]</scope>
    <source>
        <strain evidence="15">NIES 3700</strain>
    </source>
</reference>
<evidence type="ECO:0000256" key="4">
    <source>
        <dbReference type="ARBA" id="ARBA00022448"/>
    </source>
</evidence>
<dbReference type="GO" id="GO:0000139">
    <property type="term" value="C:Golgi membrane"/>
    <property type="evidence" value="ECO:0007669"/>
    <property type="project" value="UniProtKB-SubCell"/>
</dbReference>
<dbReference type="PANTHER" id="PTHR11043:SF0">
    <property type="entry name" value="COATOMER SUBUNIT ZETA"/>
    <property type="match status" value="1"/>
</dbReference>
<keyword evidence="10 12" id="KW-0968">Cytoplasmic vesicle</keyword>
<dbReference type="InterPro" id="IPR011012">
    <property type="entry name" value="Longin-like_dom_sf"/>
</dbReference>
<evidence type="ECO:0000256" key="5">
    <source>
        <dbReference type="ARBA" id="ARBA00022490"/>
    </source>
</evidence>
<evidence type="ECO:0000259" key="13">
    <source>
        <dbReference type="Pfam" id="PF01217"/>
    </source>
</evidence>
<proteinExistence type="inferred from homology"/>
<dbReference type="Proteomes" id="UP001165122">
    <property type="component" value="Unassembled WGS sequence"/>
</dbReference>
<evidence type="ECO:0000313" key="15">
    <source>
        <dbReference type="Proteomes" id="UP001165122"/>
    </source>
</evidence>
<evidence type="ECO:0000256" key="7">
    <source>
        <dbReference type="ARBA" id="ARBA00022927"/>
    </source>
</evidence>
<comment type="similarity">
    <text evidence="2 12">Belongs to the adaptor complexes small subunit family.</text>
</comment>
<dbReference type="InterPro" id="IPR039652">
    <property type="entry name" value="Coatomer_zeta"/>
</dbReference>
<keyword evidence="6 12" id="KW-0931">ER-Golgi transport</keyword>
<dbReference type="AlphaFoldDB" id="A0A9W7FP76"/>
<evidence type="ECO:0000256" key="8">
    <source>
        <dbReference type="ARBA" id="ARBA00023034"/>
    </source>
</evidence>
<keyword evidence="15" id="KW-1185">Reference proteome</keyword>
<dbReference type="SUPFAM" id="SSF64356">
    <property type="entry name" value="SNARE-like"/>
    <property type="match status" value="1"/>
</dbReference>
<dbReference type="Gene3D" id="3.30.450.60">
    <property type="match status" value="1"/>
</dbReference>
<dbReference type="PANTHER" id="PTHR11043">
    <property type="entry name" value="ZETA-COAT PROTEIN"/>
    <property type="match status" value="1"/>
</dbReference>
<keyword evidence="8 12" id="KW-0333">Golgi apparatus</keyword>
<organism evidence="14 15">
    <name type="scientific">Triparma laevis f. longispina</name>
    <dbReference type="NCBI Taxonomy" id="1714387"/>
    <lineage>
        <taxon>Eukaryota</taxon>
        <taxon>Sar</taxon>
        <taxon>Stramenopiles</taxon>
        <taxon>Ochrophyta</taxon>
        <taxon>Bolidophyceae</taxon>
        <taxon>Parmales</taxon>
        <taxon>Triparmaceae</taxon>
        <taxon>Triparma</taxon>
    </lineage>
</organism>
<dbReference type="GO" id="GO:0006891">
    <property type="term" value="P:intra-Golgi vesicle-mediated transport"/>
    <property type="evidence" value="ECO:0007669"/>
    <property type="project" value="TreeGrafter"/>
</dbReference>
<evidence type="ECO:0000256" key="12">
    <source>
        <dbReference type="RuleBase" id="RU366053"/>
    </source>
</evidence>
<comment type="subcellular location">
    <subcellularLocation>
        <location evidence="12">Cytoplasm</location>
    </subcellularLocation>
    <subcellularLocation>
        <location evidence="1 12">Golgi apparatus membrane</location>
        <topology evidence="1 12">Peripheral membrane protein</topology>
        <orientation evidence="1 12">Cytoplasmic side</orientation>
    </subcellularLocation>
    <subcellularLocation>
        <location evidence="12">Cytoplasmic vesicle</location>
        <location evidence="12">COPI-coated vesicle membrane</location>
        <topology evidence="12">Peripheral membrane protein</topology>
        <orientation evidence="12">Cytoplasmic side</orientation>
    </subcellularLocation>
</comment>
<evidence type="ECO:0000256" key="6">
    <source>
        <dbReference type="ARBA" id="ARBA00022892"/>
    </source>
</evidence>
<dbReference type="GO" id="GO:0006890">
    <property type="term" value="P:retrograde vesicle-mediated transport, Golgi to endoplasmic reticulum"/>
    <property type="evidence" value="ECO:0007669"/>
    <property type="project" value="UniProtKB-UniRule"/>
</dbReference>
<dbReference type="GO" id="GO:0006886">
    <property type="term" value="P:intracellular protein transport"/>
    <property type="evidence" value="ECO:0007669"/>
    <property type="project" value="TreeGrafter"/>
</dbReference>
<protein>
    <recommendedName>
        <fullName evidence="12">Coatomer subunit zeta</fullName>
    </recommendedName>
</protein>
<evidence type="ECO:0000256" key="2">
    <source>
        <dbReference type="ARBA" id="ARBA00006972"/>
    </source>
</evidence>
<evidence type="ECO:0000256" key="9">
    <source>
        <dbReference type="ARBA" id="ARBA00023136"/>
    </source>
</evidence>
<comment type="caution">
    <text evidence="14">The sequence shown here is derived from an EMBL/GenBank/DDBJ whole genome shotgun (WGS) entry which is preliminary data.</text>
</comment>
<dbReference type="Pfam" id="PF01217">
    <property type="entry name" value="Clat_adaptor_s"/>
    <property type="match status" value="1"/>
</dbReference>
<evidence type="ECO:0000313" key="14">
    <source>
        <dbReference type="EMBL" id="GMI16344.1"/>
    </source>
</evidence>
<keyword evidence="7 12" id="KW-0653">Protein transport</keyword>
<keyword evidence="9 12" id="KW-0472">Membrane</keyword>
<evidence type="ECO:0000256" key="11">
    <source>
        <dbReference type="ARBA" id="ARBA00045555"/>
    </source>
</evidence>
<dbReference type="OrthoDB" id="10249988at2759"/>
<accession>A0A9W7FP76</accession>
<feature type="domain" description="AP complex mu/sigma subunit" evidence="13">
    <location>
        <begin position="12"/>
        <end position="158"/>
    </location>
</feature>
<dbReference type="EMBL" id="BRXW01000249">
    <property type="protein sequence ID" value="GMI16344.1"/>
    <property type="molecule type" value="Genomic_DNA"/>
</dbReference>
<keyword evidence="4 12" id="KW-0813">Transport</keyword>